<dbReference type="GO" id="GO:0098797">
    <property type="term" value="C:plasma membrane protein complex"/>
    <property type="evidence" value="ECO:0007669"/>
    <property type="project" value="TreeGrafter"/>
</dbReference>
<organism evidence="13 14">
    <name type="scientific">Litorivita pollutaquae</name>
    <dbReference type="NCBI Taxonomy" id="2200892"/>
    <lineage>
        <taxon>Bacteria</taxon>
        <taxon>Pseudomonadati</taxon>
        <taxon>Pseudomonadota</taxon>
        <taxon>Alphaproteobacteria</taxon>
        <taxon>Rhodobacterales</taxon>
        <taxon>Paracoccaceae</taxon>
        <taxon>Litorivita</taxon>
    </lineage>
</organism>
<dbReference type="AlphaFoldDB" id="A0A2V4NDV4"/>
<dbReference type="Proteomes" id="UP000248012">
    <property type="component" value="Unassembled WGS sequence"/>
</dbReference>
<evidence type="ECO:0000256" key="6">
    <source>
        <dbReference type="ARBA" id="ARBA00022692"/>
    </source>
</evidence>
<keyword evidence="11" id="KW-0732">Signal</keyword>
<evidence type="ECO:0000256" key="4">
    <source>
        <dbReference type="ARBA" id="ARBA00022475"/>
    </source>
</evidence>
<evidence type="ECO:0000256" key="8">
    <source>
        <dbReference type="ARBA" id="ARBA00022989"/>
    </source>
</evidence>
<evidence type="ECO:0000256" key="7">
    <source>
        <dbReference type="ARBA" id="ARBA00022927"/>
    </source>
</evidence>
<keyword evidence="8" id="KW-1133">Transmembrane helix</keyword>
<feature type="region of interest" description="Disordered" evidence="10">
    <location>
        <begin position="102"/>
        <end position="187"/>
    </location>
</feature>
<evidence type="ECO:0000313" key="13">
    <source>
        <dbReference type="EMBL" id="PYC48010.1"/>
    </source>
</evidence>
<reference evidence="13 14" key="1">
    <citation type="submission" date="2018-05" db="EMBL/GenBank/DDBJ databases">
        <title>Oceanovita maritima gen. nov., sp. nov., a marine bacterium in the family Rhodobacteraceae isolated from surface seawater of Lundu port Xiamen, China.</title>
        <authorList>
            <person name="Hetharua B.H."/>
            <person name="Min D."/>
            <person name="Liao H."/>
            <person name="Tian Y."/>
        </authorList>
    </citation>
    <scope>NUCLEOTIDE SEQUENCE [LARGE SCALE GENOMIC DNA]</scope>
    <source>
        <strain evidence="13 14">FSX-11</strain>
    </source>
</reference>
<evidence type="ECO:0000256" key="11">
    <source>
        <dbReference type="SAM" id="SignalP"/>
    </source>
</evidence>
<dbReference type="InterPro" id="IPR037682">
    <property type="entry name" value="TonB_C"/>
</dbReference>
<sequence length="273" mass="27458">MKGRVAALILSLAVHAGAVAYVPQATAPVLDGGVTTGEVALGLGFDDLVAASSSAQPAPVAPILAAHPPVVAATQAHPRTNTVPVTAAALAETAAKVPPVAALRPLAKPQQKIRATTPPEPPVQAKPAASAPKKQAQPPQKKAEKTAQRGNAKINARKGQNSGAVTGKQAEAARKTGKSKAKSAGDGALRSYQTAVLRKIARVPKRAAGGRGKALVGVTIAASGSIHTARIVKSSGHAGIDRTALAQIKRAGPFGPTPSGKPVKVVVRFDSKS</sequence>
<dbReference type="NCBIfam" id="TIGR01352">
    <property type="entry name" value="tonB_Cterm"/>
    <property type="match status" value="1"/>
</dbReference>
<dbReference type="PANTHER" id="PTHR33446">
    <property type="entry name" value="PROTEIN TONB-RELATED"/>
    <property type="match status" value="1"/>
</dbReference>
<proteinExistence type="inferred from homology"/>
<evidence type="ECO:0000256" key="2">
    <source>
        <dbReference type="ARBA" id="ARBA00006555"/>
    </source>
</evidence>
<protein>
    <recommendedName>
        <fullName evidence="12">TonB C-terminal domain-containing protein</fullName>
    </recommendedName>
</protein>
<feature type="domain" description="TonB C-terminal" evidence="12">
    <location>
        <begin position="186"/>
        <end position="273"/>
    </location>
</feature>
<dbReference type="InterPro" id="IPR006260">
    <property type="entry name" value="TonB/TolA_C"/>
</dbReference>
<evidence type="ECO:0000256" key="9">
    <source>
        <dbReference type="ARBA" id="ARBA00023136"/>
    </source>
</evidence>
<dbReference type="PANTHER" id="PTHR33446:SF2">
    <property type="entry name" value="PROTEIN TONB"/>
    <property type="match status" value="1"/>
</dbReference>
<keyword evidence="14" id="KW-1185">Reference proteome</keyword>
<dbReference type="EMBL" id="QFVT01000004">
    <property type="protein sequence ID" value="PYC48010.1"/>
    <property type="molecule type" value="Genomic_DNA"/>
</dbReference>
<dbReference type="OrthoDB" id="7930032at2"/>
<evidence type="ECO:0000313" key="14">
    <source>
        <dbReference type="Proteomes" id="UP000248012"/>
    </source>
</evidence>
<comment type="subcellular location">
    <subcellularLocation>
        <location evidence="1">Cell inner membrane</location>
        <topology evidence="1">Single-pass membrane protein</topology>
        <orientation evidence="1">Periplasmic side</orientation>
    </subcellularLocation>
</comment>
<dbReference type="SUPFAM" id="SSF74653">
    <property type="entry name" value="TolA/TonB C-terminal domain"/>
    <property type="match status" value="1"/>
</dbReference>
<feature type="compositionally biased region" description="Low complexity" evidence="10">
    <location>
        <begin position="125"/>
        <end position="140"/>
    </location>
</feature>
<evidence type="ECO:0000256" key="10">
    <source>
        <dbReference type="SAM" id="MobiDB-lite"/>
    </source>
</evidence>
<gene>
    <name evidence="13" type="ORF">DI396_07980</name>
</gene>
<accession>A0A2V4NDV4</accession>
<dbReference type="Gene3D" id="3.30.1150.10">
    <property type="match status" value="1"/>
</dbReference>
<dbReference type="GO" id="GO:0015031">
    <property type="term" value="P:protein transport"/>
    <property type="evidence" value="ECO:0007669"/>
    <property type="project" value="UniProtKB-KW"/>
</dbReference>
<keyword evidence="4" id="KW-1003">Cell membrane</keyword>
<dbReference type="GO" id="GO:0055085">
    <property type="term" value="P:transmembrane transport"/>
    <property type="evidence" value="ECO:0007669"/>
    <property type="project" value="InterPro"/>
</dbReference>
<evidence type="ECO:0000259" key="12">
    <source>
        <dbReference type="PROSITE" id="PS52015"/>
    </source>
</evidence>
<dbReference type="InterPro" id="IPR051045">
    <property type="entry name" value="TonB-dependent_transducer"/>
</dbReference>
<keyword evidence="5" id="KW-0997">Cell inner membrane</keyword>
<dbReference type="RefSeq" id="WP_110795660.1">
    <property type="nucleotide sequence ID" value="NZ_KZ826483.1"/>
</dbReference>
<dbReference type="Pfam" id="PF13103">
    <property type="entry name" value="TonB_2"/>
    <property type="match status" value="1"/>
</dbReference>
<evidence type="ECO:0000256" key="3">
    <source>
        <dbReference type="ARBA" id="ARBA00022448"/>
    </source>
</evidence>
<name>A0A2V4NDV4_9RHOB</name>
<dbReference type="GO" id="GO:0031992">
    <property type="term" value="F:energy transducer activity"/>
    <property type="evidence" value="ECO:0007669"/>
    <property type="project" value="TreeGrafter"/>
</dbReference>
<feature type="chain" id="PRO_5015880478" description="TonB C-terminal domain-containing protein" evidence="11">
    <location>
        <begin position="21"/>
        <end position="273"/>
    </location>
</feature>
<comment type="caution">
    <text evidence="13">The sequence shown here is derived from an EMBL/GenBank/DDBJ whole genome shotgun (WGS) entry which is preliminary data.</text>
</comment>
<feature type="signal peptide" evidence="11">
    <location>
        <begin position="1"/>
        <end position="20"/>
    </location>
</feature>
<dbReference type="PROSITE" id="PS52015">
    <property type="entry name" value="TONB_CTD"/>
    <property type="match status" value="1"/>
</dbReference>
<keyword evidence="9" id="KW-0472">Membrane</keyword>
<comment type="similarity">
    <text evidence="2">Belongs to the TonB family.</text>
</comment>
<keyword evidence="6" id="KW-0812">Transmembrane</keyword>
<keyword evidence="3" id="KW-0813">Transport</keyword>
<evidence type="ECO:0000256" key="1">
    <source>
        <dbReference type="ARBA" id="ARBA00004383"/>
    </source>
</evidence>
<evidence type="ECO:0000256" key="5">
    <source>
        <dbReference type="ARBA" id="ARBA00022519"/>
    </source>
</evidence>
<keyword evidence="7" id="KW-0653">Protein transport</keyword>